<feature type="region of interest" description="Disordered" evidence="1">
    <location>
        <begin position="1"/>
        <end position="22"/>
    </location>
</feature>
<gene>
    <name evidence="2" type="ORF">GCM10010307_16590</name>
</gene>
<organism evidence="2 3">
    <name type="scientific">Streptomyces vastus</name>
    <dbReference type="NCBI Taxonomy" id="285451"/>
    <lineage>
        <taxon>Bacteria</taxon>
        <taxon>Bacillati</taxon>
        <taxon>Actinomycetota</taxon>
        <taxon>Actinomycetes</taxon>
        <taxon>Kitasatosporales</taxon>
        <taxon>Streptomycetaceae</taxon>
        <taxon>Streptomyces</taxon>
    </lineage>
</organism>
<accession>A0ABP6CWG8</accession>
<sequence length="104" mass="11219">MFWSHAECGAESVGDRGVEGRSGLGGWRLVHVHKVGVRRCGDYGLFGQDYGLSDSTVSDTRPNASDACPRWPKITWRGLAPGHEDGAVRARVSGQREREGAAPV</sequence>
<dbReference type="Proteomes" id="UP001500151">
    <property type="component" value="Unassembled WGS sequence"/>
</dbReference>
<dbReference type="EMBL" id="BAAASJ010000020">
    <property type="protein sequence ID" value="GAA2627574.1"/>
    <property type="molecule type" value="Genomic_DNA"/>
</dbReference>
<feature type="region of interest" description="Disordered" evidence="1">
    <location>
        <begin position="85"/>
        <end position="104"/>
    </location>
</feature>
<comment type="caution">
    <text evidence="2">The sequence shown here is derived from an EMBL/GenBank/DDBJ whole genome shotgun (WGS) entry which is preliminary data.</text>
</comment>
<proteinExistence type="predicted"/>
<evidence type="ECO:0000313" key="3">
    <source>
        <dbReference type="Proteomes" id="UP001500151"/>
    </source>
</evidence>
<keyword evidence="3" id="KW-1185">Reference proteome</keyword>
<protein>
    <submittedName>
        <fullName evidence="2">Uncharacterized protein</fullName>
    </submittedName>
</protein>
<reference evidence="3" key="1">
    <citation type="journal article" date="2019" name="Int. J. Syst. Evol. Microbiol.">
        <title>The Global Catalogue of Microorganisms (GCM) 10K type strain sequencing project: providing services to taxonomists for standard genome sequencing and annotation.</title>
        <authorList>
            <consortium name="The Broad Institute Genomics Platform"/>
            <consortium name="The Broad Institute Genome Sequencing Center for Infectious Disease"/>
            <person name="Wu L."/>
            <person name="Ma J."/>
        </authorList>
    </citation>
    <scope>NUCLEOTIDE SEQUENCE [LARGE SCALE GENOMIC DNA]</scope>
    <source>
        <strain evidence="3">JCM 4524</strain>
    </source>
</reference>
<evidence type="ECO:0000313" key="2">
    <source>
        <dbReference type="EMBL" id="GAA2627574.1"/>
    </source>
</evidence>
<evidence type="ECO:0000256" key="1">
    <source>
        <dbReference type="SAM" id="MobiDB-lite"/>
    </source>
</evidence>
<name>A0ABP6CWG8_9ACTN</name>